<feature type="domain" description="Major facilitator superfamily (MFS) profile" evidence="7">
    <location>
        <begin position="26"/>
        <end position="502"/>
    </location>
</feature>
<name>A0A1J4QIZ3_9GAMM</name>
<keyword evidence="5 6" id="KW-0472">Membrane</keyword>
<dbReference type="RefSeq" id="WP_071471473.1">
    <property type="nucleotide sequence ID" value="NZ_MDKE01000004.1"/>
</dbReference>
<evidence type="ECO:0000256" key="5">
    <source>
        <dbReference type="ARBA" id="ARBA00023136"/>
    </source>
</evidence>
<feature type="transmembrane region" description="Helical" evidence="6">
    <location>
        <begin position="319"/>
        <end position="342"/>
    </location>
</feature>
<accession>A0A1J4QIZ3</accession>
<feature type="transmembrane region" description="Helical" evidence="6">
    <location>
        <begin position="245"/>
        <end position="264"/>
    </location>
</feature>
<evidence type="ECO:0000256" key="4">
    <source>
        <dbReference type="ARBA" id="ARBA00022989"/>
    </source>
</evidence>
<feature type="transmembrane region" description="Helical" evidence="6">
    <location>
        <begin position="92"/>
        <end position="111"/>
    </location>
</feature>
<dbReference type="InterPro" id="IPR011701">
    <property type="entry name" value="MFS"/>
</dbReference>
<feature type="transmembrane region" description="Helical" evidence="6">
    <location>
        <begin position="151"/>
        <end position="170"/>
    </location>
</feature>
<keyword evidence="2" id="KW-0813">Transport</keyword>
<dbReference type="STRING" id="1414654.BFR47_09450"/>
<feature type="transmembrane region" description="Helical" evidence="6">
    <location>
        <begin position="349"/>
        <end position="367"/>
    </location>
</feature>
<feature type="transmembrane region" description="Helical" evidence="6">
    <location>
        <begin position="214"/>
        <end position="233"/>
    </location>
</feature>
<dbReference type="AlphaFoldDB" id="A0A1J4QIZ3"/>
<evidence type="ECO:0000259" key="7">
    <source>
        <dbReference type="PROSITE" id="PS50850"/>
    </source>
</evidence>
<gene>
    <name evidence="8" type="ORF">BFR47_09450</name>
</gene>
<proteinExistence type="predicted"/>
<dbReference type="Gene3D" id="1.20.1250.20">
    <property type="entry name" value="MFS general substrate transporter like domains"/>
    <property type="match status" value="2"/>
</dbReference>
<comment type="subcellular location">
    <subcellularLocation>
        <location evidence="1">Membrane</location>
        <topology evidence="1">Multi-pass membrane protein</topology>
    </subcellularLocation>
</comment>
<dbReference type="InterPro" id="IPR036259">
    <property type="entry name" value="MFS_trans_sf"/>
</dbReference>
<dbReference type="SUPFAM" id="SSF103473">
    <property type="entry name" value="MFS general substrate transporter"/>
    <property type="match status" value="1"/>
</dbReference>
<feature type="transmembrane region" description="Helical" evidence="6">
    <location>
        <begin position="23"/>
        <end position="43"/>
    </location>
</feature>
<feature type="transmembrane region" description="Helical" evidence="6">
    <location>
        <begin position="117"/>
        <end position="139"/>
    </location>
</feature>
<reference evidence="8 9" key="1">
    <citation type="submission" date="2016-07" db="EMBL/GenBank/DDBJ databases">
        <title>Draft Genome Sequence of Oceanisphaera psychrotolerans, isolated from coastal sediment samples.</title>
        <authorList>
            <person name="Zhuo S."/>
            <person name="Ruan Z."/>
        </authorList>
    </citation>
    <scope>NUCLEOTIDE SEQUENCE [LARGE SCALE GENOMIC DNA]</scope>
    <source>
        <strain evidence="8 9">LAM-WHM-ZC</strain>
    </source>
</reference>
<keyword evidence="9" id="KW-1185">Reference proteome</keyword>
<feature type="transmembrane region" description="Helical" evidence="6">
    <location>
        <begin position="482"/>
        <end position="502"/>
    </location>
</feature>
<dbReference type="InterPro" id="IPR020846">
    <property type="entry name" value="MFS_dom"/>
</dbReference>
<dbReference type="Proteomes" id="UP000243073">
    <property type="component" value="Unassembled WGS sequence"/>
</dbReference>
<dbReference type="PROSITE" id="PS50850">
    <property type="entry name" value="MFS"/>
    <property type="match status" value="1"/>
</dbReference>
<keyword evidence="3 6" id="KW-0812">Transmembrane</keyword>
<sequence>MTTTALPSTPSPSPVAAKPSKRAIAGLVGILIAAMMSGLNNRVGALALADVRGVLGFGLDDASWLTTVYSAGELIAMPFAAWFAITLSMRRFELWMIGTCALLAAVMPFIQRLDLLLALRFVQGVASGTMIPLLMMAALKFLPLHIRLHGLALYALTATFAPNVSIWLAGHWTDGLLDWRWVYWQIIPLALIAGGLIAWGLPKDTIQTGRFRQANWVGLALGAPALGLIAVVLDQGVRLDWLNSPLIVVSLVAGFTLLGVYLLTEWYHPSPFIKLQLLGRRNLGLSFTLFIFLLVVMSSGVMLPMHYLGPLQDYRPQQIAPIGLIIALPQLIFGSVVAVLLYQKWVDARFVFSLGLLLIALACFSGSRLTPDWNRDQFVMVQMLQALGQPMAVVSMLFLATSVVHPSEGPYVSGTINTLRALGSLIGGAVVGQSLAVRGRFHGEMLLDHAALAGSSLPSVPEPSQLVGIISQQALVLSVADAYRALGILALLLIPFVLRLTYIPAPDLQASTPLSSSS</sequence>
<feature type="transmembrane region" description="Helical" evidence="6">
    <location>
        <begin position="387"/>
        <end position="406"/>
    </location>
</feature>
<feature type="transmembrane region" description="Helical" evidence="6">
    <location>
        <begin position="63"/>
        <end position="85"/>
    </location>
</feature>
<evidence type="ECO:0000256" key="1">
    <source>
        <dbReference type="ARBA" id="ARBA00004141"/>
    </source>
</evidence>
<protein>
    <submittedName>
        <fullName evidence="8">MFS transporter</fullName>
    </submittedName>
</protein>
<keyword evidence="4 6" id="KW-1133">Transmembrane helix</keyword>
<evidence type="ECO:0000313" key="8">
    <source>
        <dbReference type="EMBL" id="OIN13899.1"/>
    </source>
</evidence>
<dbReference type="GO" id="GO:0016020">
    <property type="term" value="C:membrane"/>
    <property type="evidence" value="ECO:0007669"/>
    <property type="project" value="UniProtKB-SubCell"/>
</dbReference>
<evidence type="ECO:0000313" key="9">
    <source>
        <dbReference type="Proteomes" id="UP000243073"/>
    </source>
</evidence>
<feature type="transmembrane region" description="Helical" evidence="6">
    <location>
        <begin position="182"/>
        <end position="202"/>
    </location>
</feature>
<organism evidence="8 9">
    <name type="scientific">Oceanisphaera psychrotolerans</name>
    <dbReference type="NCBI Taxonomy" id="1414654"/>
    <lineage>
        <taxon>Bacteria</taxon>
        <taxon>Pseudomonadati</taxon>
        <taxon>Pseudomonadota</taxon>
        <taxon>Gammaproteobacteria</taxon>
        <taxon>Aeromonadales</taxon>
        <taxon>Aeromonadaceae</taxon>
        <taxon>Oceanisphaera</taxon>
    </lineage>
</organism>
<dbReference type="PANTHER" id="PTHR42718">
    <property type="entry name" value="MAJOR FACILITATOR SUPERFAMILY MULTIDRUG TRANSPORTER MFSC"/>
    <property type="match status" value="1"/>
</dbReference>
<evidence type="ECO:0000256" key="2">
    <source>
        <dbReference type="ARBA" id="ARBA00022448"/>
    </source>
</evidence>
<feature type="transmembrane region" description="Helical" evidence="6">
    <location>
        <begin position="285"/>
        <end position="307"/>
    </location>
</feature>
<dbReference type="OrthoDB" id="9812221at2"/>
<dbReference type="PANTHER" id="PTHR42718:SF9">
    <property type="entry name" value="MAJOR FACILITATOR SUPERFAMILY MULTIDRUG TRANSPORTER MFSC"/>
    <property type="match status" value="1"/>
</dbReference>
<comment type="caution">
    <text evidence="8">The sequence shown here is derived from an EMBL/GenBank/DDBJ whole genome shotgun (WGS) entry which is preliminary data.</text>
</comment>
<evidence type="ECO:0000256" key="6">
    <source>
        <dbReference type="SAM" id="Phobius"/>
    </source>
</evidence>
<dbReference type="GO" id="GO:0022857">
    <property type="term" value="F:transmembrane transporter activity"/>
    <property type="evidence" value="ECO:0007669"/>
    <property type="project" value="InterPro"/>
</dbReference>
<dbReference type="EMBL" id="MDKE01000004">
    <property type="protein sequence ID" value="OIN13899.1"/>
    <property type="molecule type" value="Genomic_DNA"/>
</dbReference>
<evidence type="ECO:0000256" key="3">
    <source>
        <dbReference type="ARBA" id="ARBA00022692"/>
    </source>
</evidence>
<dbReference type="Pfam" id="PF07690">
    <property type="entry name" value="MFS_1"/>
    <property type="match status" value="1"/>
</dbReference>